<dbReference type="Gene3D" id="3.30.1240.10">
    <property type="match status" value="1"/>
</dbReference>
<dbReference type="Gene3D" id="3.40.50.1000">
    <property type="entry name" value="HAD superfamily/HAD-like"/>
    <property type="match status" value="1"/>
</dbReference>
<dbReference type="InterPro" id="IPR000150">
    <property type="entry name" value="Cof"/>
</dbReference>
<dbReference type="NCBIfam" id="TIGR00099">
    <property type="entry name" value="Cof-subfamily"/>
    <property type="match status" value="1"/>
</dbReference>
<dbReference type="InterPro" id="IPR036412">
    <property type="entry name" value="HAD-like_sf"/>
</dbReference>
<dbReference type="PRINTS" id="PR00119">
    <property type="entry name" value="CATATPASE"/>
</dbReference>
<comment type="caution">
    <text evidence="1">The sequence shown here is derived from an EMBL/GenBank/DDBJ whole genome shotgun (WGS) entry which is preliminary data.</text>
</comment>
<dbReference type="GO" id="GO:0000287">
    <property type="term" value="F:magnesium ion binding"/>
    <property type="evidence" value="ECO:0007669"/>
    <property type="project" value="TreeGrafter"/>
</dbReference>
<dbReference type="GO" id="GO:0016791">
    <property type="term" value="F:phosphatase activity"/>
    <property type="evidence" value="ECO:0007669"/>
    <property type="project" value="TreeGrafter"/>
</dbReference>
<dbReference type="EMBL" id="PXYX01000008">
    <property type="protein sequence ID" value="PSR28078.1"/>
    <property type="molecule type" value="Genomic_DNA"/>
</dbReference>
<dbReference type="PANTHER" id="PTHR10000:SF8">
    <property type="entry name" value="HAD SUPERFAMILY HYDROLASE-LIKE, TYPE 3"/>
    <property type="match status" value="1"/>
</dbReference>
<reference evidence="1 2" key="1">
    <citation type="journal article" date="2014" name="BMC Genomics">
        <title>Comparison of environmental and isolate Sulfobacillus genomes reveals diverse carbon, sulfur, nitrogen, and hydrogen metabolisms.</title>
        <authorList>
            <person name="Justice N.B."/>
            <person name="Norman A."/>
            <person name="Brown C.T."/>
            <person name="Singh A."/>
            <person name="Thomas B.C."/>
            <person name="Banfield J.F."/>
        </authorList>
    </citation>
    <scope>NUCLEOTIDE SEQUENCE [LARGE SCALE GENOMIC DNA]</scope>
    <source>
        <strain evidence="1">AMDSBA5</strain>
    </source>
</reference>
<sequence length="287" mass="32352">MKPWVEKRRITVIQMIACDLDGTLLNQEIHVQPKAAQLLRQLWHNGIHVIIATGRSWRTALKAQQELGITGAIVAHNGAYVFDPSKRPADLYRHGIPRPRAQEMFEWSFRHQAHMRFYLGYQQPVLLTRLPDDYDLWRKPSDRLVSPGTVIPRQPLEILLLGQKSVDQFIQDFGLIGPDYELTIFDHGHYREVNICAPGVTKAEGLEKLAHHYHIARQNILAIGDGLNDVPMLKWAGIGIAVGQGLPECHLVADYVTPKGSDDPVTAAILWAEQQGLLGPLSHQQVF</sequence>
<accession>A0A2T2X0S8</accession>
<dbReference type="InterPro" id="IPR023214">
    <property type="entry name" value="HAD_sf"/>
</dbReference>
<dbReference type="AlphaFoldDB" id="A0A2T2X0S8"/>
<dbReference type="NCBIfam" id="TIGR01484">
    <property type="entry name" value="HAD-SF-IIB"/>
    <property type="match status" value="1"/>
</dbReference>
<dbReference type="SUPFAM" id="SSF56784">
    <property type="entry name" value="HAD-like"/>
    <property type="match status" value="1"/>
</dbReference>
<evidence type="ECO:0000313" key="1">
    <source>
        <dbReference type="EMBL" id="PSR28078.1"/>
    </source>
</evidence>
<dbReference type="GO" id="GO:0005829">
    <property type="term" value="C:cytosol"/>
    <property type="evidence" value="ECO:0007669"/>
    <property type="project" value="TreeGrafter"/>
</dbReference>
<protein>
    <submittedName>
        <fullName evidence="1">HAD family phosphatase</fullName>
    </submittedName>
</protein>
<proteinExistence type="predicted"/>
<evidence type="ECO:0000313" key="2">
    <source>
        <dbReference type="Proteomes" id="UP000242705"/>
    </source>
</evidence>
<dbReference type="InterPro" id="IPR006379">
    <property type="entry name" value="HAD-SF_hydro_IIB"/>
</dbReference>
<dbReference type="PANTHER" id="PTHR10000">
    <property type="entry name" value="PHOSPHOSERINE PHOSPHATASE"/>
    <property type="match status" value="1"/>
</dbReference>
<organism evidence="1 2">
    <name type="scientific">Sulfobacillus thermosulfidooxidans</name>
    <dbReference type="NCBI Taxonomy" id="28034"/>
    <lineage>
        <taxon>Bacteria</taxon>
        <taxon>Bacillati</taxon>
        <taxon>Bacillota</taxon>
        <taxon>Clostridia</taxon>
        <taxon>Eubacteriales</taxon>
        <taxon>Clostridiales Family XVII. Incertae Sedis</taxon>
        <taxon>Sulfobacillus</taxon>
    </lineage>
</organism>
<dbReference type="Proteomes" id="UP000242705">
    <property type="component" value="Unassembled WGS sequence"/>
</dbReference>
<name>A0A2T2X0S8_SULTH</name>
<gene>
    <name evidence="1" type="ORF">C7B47_06300</name>
</gene>
<dbReference type="Pfam" id="PF08282">
    <property type="entry name" value="Hydrolase_3"/>
    <property type="match status" value="1"/>
</dbReference>